<name>A0A8J3RGU7_9ACTN</name>
<dbReference type="SUPFAM" id="SSF47413">
    <property type="entry name" value="lambda repressor-like DNA-binding domains"/>
    <property type="match status" value="1"/>
</dbReference>
<dbReference type="CDD" id="cd00093">
    <property type="entry name" value="HTH_XRE"/>
    <property type="match status" value="1"/>
</dbReference>
<reference evidence="2" key="1">
    <citation type="submission" date="2021-01" db="EMBL/GenBank/DDBJ databases">
        <title>Whole genome shotgun sequence of Sphaerimonospora thailandensis NBRC 107569.</title>
        <authorList>
            <person name="Komaki H."/>
            <person name="Tamura T."/>
        </authorList>
    </citation>
    <scope>NUCLEOTIDE SEQUENCE</scope>
    <source>
        <strain evidence="2">NBRC 107569</strain>
    </source>
</reference>
<dbReference type="Gene3D" id="1.10.260.40">
    <property type="entry name" value="lambda repressor-like DNA-binding domains"/>
    <property type="match status" value="1"/>
</dbReference>
<evidence type="ECO:0000313" key="2">
    <source>
        <dbReference type="EMBL" id="GIH73449.1"/>
    </source>
</evidence>
<protein>
    <submittedName>
        <fullName evidence="2">Transcriptional regulator</fullName>
    </submittedName>
</protein>
<feature type="domain" description="HTH cro/C1-type" evidence="1">
    <location>
        <begin position="38"/>
        <end position="93"/>
    </location>
</feature>
<dbReference type="InterPro" id="IPR001387">
    <property type="entry name" value="Cro/C1-type_HTH"/>
</dbReference>
<dbReference type="SMART" id="SM00530">
    <property type="entry name" value="HTH_XRE"/>
    <property type="match status" value="1"/>
</dbReference>
<dbReference type="EMBL" id="BOOG01000092">
    <property type="protein sequence ID" value="GIH73449.1"/>
    <property type="molecule type" value="Genomic_DNA"/>
</dbReference>
<dbReference type="Pfam" id="PF13560">
    <property type="entry name" value="HTH_31"/>
    <property type="match status" value="1"/>
</dbReference>
<keyword evidence="3" id="KW-1185">Reference proteome</keyword>
<organism evidence="2 3">
    <name type="scientific">Sphaerimonospora thailandensis</name>
    <dbReference type="NCBI Taxonomy" id="795644"/>
    <lineage>
        <taxon>Bacteria</taxon>
        <taxon>Bacillati</taxon>
        <taxon>Actinomycetota</taxon>
        <taxon>Actinomycetes</taxon>
        <taxon>Streptosporangiales</taxon>
        <taxon>Streptosporangiaceae</taxon>
        <taxon>Sphaerimonospora</taxon>
    </lineage>
</organism>
<comment type="caution">
    <text evidence="2">The sequence shown here is derived from an EMBL/GenBank/DDBJ whole genome shotgun (WGS) entry which is preliminary data.</text>
</comment>
<dbReference type="Pfam" id="PF19054">
    <property type="entry name" value="DUF5753"/>
    <property type="match status" value="1"/>
</dbReference>
<dbReference type="InterPro" id="IPR010982">
    <property type="entry name" value="Lambda_DNA-bd_dom_sf"/>
</dbReference>
<dbReference type="InterPro" id="IPR043917">
    <property type="entry name" value="DUF5753"/>
</dbReference>
<dbReference type="PROSITE" id="PS50943">
    <property type="entry name" value="HTH_CROC1"/>
    <property type="match status" value="1"/>
</dbReference>
<sequence>MIRKLAGWYVDGNALVRGEPVSDIYGPTIAKRRLARRLTALRTRTGLTANQVCDKLSWGRGKVGRFENNSWKRPELSDIRDLLRAYQVPDDEYQELENLALVARGRQWWREYGDVFGDSEYPGYEADAVRICLFMPLILPGLLQTPSYMRAQMSVGTQPPSWRERAVAARLRRQELFERQDGTVPELVAVITEASLLYHWGSQAERRAQVEHLVEMSRRPNIQLRLVRFVDGLHHGMSSLFTIFDFPGDEPPLAYLENDAELQEVNEPDKVAAYAAIFEQIRNAALDAPATTGHLKHLADTLE</sequence>
<dbReference type="GO" id="GO:0003677">
    <property type="term" value="F:DNA binding"/>
    <property type="evidence" value="ECO:0007669"/>
    <property type="project" value="InterPro"/>
</dbReference>
<evidence type="ECO:0000313" key="3">
    <source>
        <dbReference type="Proteomes" id="UP000610966"/>
    </source>
</evidence>
<evidence type="ECO:0000259" key="1">
    <source>
        <dbReference type="PROSITE" id="PS50943"/>
    </source>
</evidence>
<accession>A0A8J3RGU7</accession>
<proteinExistence type="predicted"/>
<gene>
    <name evidence="2" type="ORF">Mth01_57020</name>
</gene>
<dbReference type="AlphaFoldDB" id="A0A8J3RGU7"/>
<dbReference type="Proteomes" id="UP000610966">
    <property type="component" value="Unassembled WGS sequence"/>
</dbReference>